<organism evidence="17 18">
    <name type="scientific">Olsenella absiana</name>
    <dbReference type="NCBI Taxonomy" id="3115222"/>
    <lineage>
        <taxon>Bacteria</taxon>
        <taxon>Bacillati</taxon>
        <taxon>Actinomycetota</taxon>
        <taxon>Coriobacteriia</taxon>
        <taxon>Coriobacteriales</taxon>
        <taxon>Atopobiaceae</taxon>
        <taxon>Olsenella</taxon>
    </lineage>
</organism>
<keyword evidence="9" id="KW-0133">Cell shape</keyword>
<comment type="subcellular location">
    <subcellularLocation>
        <location evidence="2">Cell membrane</location>
    </subcellularLocation>
    <subcellularLocation>
        <location evidence="1">Membrane</location>
        <topology evidence="1">Single-pass membrane protein</topology>
    </subcellularLocation>
</comment>
<comment type="similarity">
    <text evidence="3">Belongs to the transpeptidase family.</text>
</comment>
<keyword evidence="17" id="KW-0121">Carboxypeptidase</keyword>
<evidence type="ECO:0000256" key="10">
    <source>
        <dbReference type="ARBA" id="ARBA00022984"/>
    </source>
</evidence>
<evidence type="ECO:0000313" key="17">
    <source>
        <dbReference type="EMBL" id="MEE6147238.1"/>
    </source>
</evidence>
<keyword evidence="11 14" id="KW-1133">Transmembrane helix</keyword>
<name>A0ABU7R9P8_9ACTN</name>
<keyword evidence="12 14" id="KW-0472">Membrane</keyword>
<feature type="domain" description="Penicillin-binding protein dimerisation" evidence="16">
    <location>
        <begin position="103"/>
        <end position="275"/>
    </location>
</feature>
<keyword evidence="7 14" id="KW-0812">Transmembrane</keyword>
<evidence type="ECO:0000259" key="16">
    <source>
        <dbReference type="Pfam" id="PF03717"/>
    </source>
</evidence>
<dbReference type="Pfam" id="PF03717">
    <property type="entry name" value="PBP_dimer"/>
    <property type="match status" value="1"/>
</dbReference>
<protein>
    <submittedName>
        <fullName evidence="17">Penicillin-binding protein 2</fullName>
        <ecNumber evidence="17">3.4.16.4</ecNumber>
    </submittedName>
</protein>
<keyword evidence="6" id="KW-0645">Protease</keyword>
<dbReference type="InterPro" id="IPR001460">
    <property type="entry name" value="PCN-bd_Tpept"/>
</dbReference>
<keyword evidence="5" id="KW-0997">Cell inner membrane</keyword>
<evidence type="ECO:0000256" key="7">
    <source>
        <dbReference type="ARBA" id="ARBA00022692"/>
    </source>
</evidence>
<proteinExistence type="inferred from homology"/>
<comment type="caution">
    <text evidence="17">The sequence shown here is derived from an EMBL/GenBank/DDBJ whole genome shotgun (WGS) entry which is preliminary data.</text>
</comment>
<feature type="transmembrane region" description="Helical" evidence="14">
    <location>
        <begin position="59"/>
        <end position="78"/>
    </location>
</feature>
<evidence type="ECO:0000256" key="5">
    <source>
        <dbReference type="ARBA" id="ARBA00022519"/>
    </source>
</evidence>
<dbReference type="PANTHER" id="PTHR30627">
    <property type="entry name" value="PEPTIDOGLYCAN D,D-TRANSPEPTIDASE"/>
    <property type="match status" value="1"/>
</dbReference>
<evidence type="ECO:0000256" key="11">
    <source>
        <dbReference type="ARBA" id="ARBA00022989"/>
    </source>
</evidence>
<dbReference type="PANTHER" id="PTHR30627:SF2">
    <property type="entry name" value="PEPTIDOGLYCAN D,D-TRANSPEPTIDASE MRDA"/>
    <property type="match status" value="1"/>
</dbReference>
<dbReference type="GO" id="GO:0009002">
    <property type="term" value="F:serine-type D-Ala-D-Ala carboxypeptidase activity"/>
    <property type="evidence" value="ECO:0007669"/>
    <property type="project" value="UniProtKB-EC"/>
</dbReference>
<keyword evidence="4" id="KW-1003">Cell membrane</keyword>
<accession>A0ABU7R9P8</accession>
<dbReference type="SUPFAM" id="SSF56601">
    <property type="entry name" value="beta-lactamase/transpeptidase-like"/>
    <property type="match status" value="1"/>
</dbReference>
<evidence type="ECO:0000256" key="13">
    <source>
        <dbReference type="ARBA" id="ARBA00023316"/>
    </source>
</evidence>
<dbReference type="EMBL" id="JAZGJQ010000003">
    <property type="protein sequence ID" value="MEE6147238.1"/>
    <property type="molecule type" value="Genomic_DNA"/>
</dbReference>
<dbReference type="SUPFAM" id="SSF56519">
    <property type="entry name" value="Penicillin binding protein dimerisation domain"/>
    <property type="match status" value="1"/>
</dbReference>
<dbReference type="NCBIfam" id="TIGR03423">
    <property type="entry name" value="pbp2_mrdA"/>
    <property type="match status" value="1"/>
</dbReference>
<dbReference type="RefSeq" id="WP_330958003.1">
    <property type="nucleotide sequence ID" value="NZ_JAZGJQ010000003.1"/>
</dbReference>
<keyword evidence="8 17" id="KW-0378">Hydrolase</keyword>
<gene>
    <name evidence="17" type="primary">mrdA</name>
    <name evidence="17" type="ORF">VXJ25_04420</name>
</gene>
<dbReference type="InterPro" id="IPR012338">
    <property type="entry name" value="Beta-lactam/transpept-like"/>
</dbReference>
<evidence type="ECO:0000256" key="14">
    <source>
        <dbReference type="SAM" id="Phobius"/>
    </source>
</evidence>
<dbReference type="InterPro" id="IPR036138">
    <property type="entry name" value="PBP_dimer_sf"/>
</dbReference>
<evidence type="ECO:0000256" key="1">
    <source>
        <dbReference type="ARBA" id="ARBA00004167"/>
    </source>
</evidence>
<evidence type="ECO:0000256" key="6">
    <source>
        <dbReference type="ARBA" id="ARBA00022670"/>
    </source>
</evidence>
<evidence type="ECO:0000313" key="18">
    <source>
        <dbReference type="Proteomes" id="UP001332931"/>
    </source>
</evidence>
<reference evidence="17 18" key="1">
    <citation type="submission" date="2024-01" db="EMBL/GenBank/DDBJ databases">
        <title>Description of Olsenella sp. nov., isolated from pig feces.</title>
        <authorList>
            <person name="Chang Y.-H."/>
        </authorList>
    </citation>
    <scope>NUCLEOTIDE SEQUENCE [LARGE SCALE GENOMIC DNA]</scope>
    <source>
        <strain evidence="17 18">YH-ols2223</strain>
    </source>
</reference>
<evidence type="ECO:0000256" key="9">
    <source>
        <dbReference type="ARBA" id="ARBA00022960"/>
    </source>
</evidence>
<feature type="domain" description="Penicillin-binding protein transpeptidase" evidence="15">
    <location>
        <begin position="322"/>
        <end position="659"/>
    </location>
</feature>
<dbReference type="Pfam" id="PF00905">
    <property type="entry name" value="Transpeptidase"/>
    <property type="match status" value="1"/>
</dbReference>
<keyword evidence="18" id="KW-1185">Reference proteome</keyword>
<dbReference type="Gene3D" id="3.90.1310.10">
    <property type="entry name" value="Penicillin-binding protein 2a (Domain 2)"/>
    <property type="match status" value="1"/>
</dbReference>
<keyword evidence="10" id="KW-0573">Peptidoglycan synthesis</keyword>
<dbReference type="Proteomes" id="UP001332931">
    <property type="component" value="Unassembled WGS sequence"/>
</dbReference>
<dbReference type="InterPro" id="IPR017790">
    <property type="entry name" value="Penicillin-binding_protein_2"/>
</dbReference>
<evidence type="ECO:0000259" key="15">
    <source>
        <dbReference type="Pfam" id="PF00905"/>
    </source>
</evidence>
<evidence type="ECO:0000256" key="2">
    <source>
        <dbReference type="ARBA" id="ARBA00004236"/>
    </source>
</evidence>
<dbReference type="InterPro" id="IPR050515">
    <property type="entry name" value="Beta-lactam/transpept"/>
</dbReference>
<dbReference type="InterPro" id="IPR005311">
    <property type="entry name" value="PBP_dimer"/>
</dbReference>
<evidence type="ECO:0000256" key="12">
    <source>
        <dbReference type="ARBA" id="ARBA00023136"/>
    </source>
</evidence>
<dbReference type="Gene3D" id="3.40.710.10">
    <property type="entry name" value="DD-peptidase/beta-lactamase superfamily"/>
    <property type="match status" value="1"/>
</dbReference>
<keyword evidence="13" id="KW-0961">Cell wall biogenesis/degradation</keyword>
<evidence type="ECO:0000256" key="4">
    <source>
        <dbReference type="ARBA" id="ARBA00022475"/>
    </source>
</evidence>
<sequence length="680" mass="72473">MALRVLLVVVVVCLVVAGVLAFVFHSKGDARFTFDIGGAAPKAAGGTDGSGGSSIKGRLVGLAGVIAGVFVVLIGRIWSMQLLSGDEYTSQAESNRTRTISLSAPRGRILDRNGVEIVSNRPSLTVVADPDVANDDVELQLLGNLIGMPYMAVKRSIEDQTQGAQASRTVARDVSRRVVAYIGEHPDLFQGVSVEERTVRYYPLGSLASHVVGYTGTVTTEQLKASQENEDEGAIKYQTGDTVGQSGVEYQYESVLQGVRGEQVVYVDAKGNVLDYSSTVAPRSGSDVVLTLDANLQKAAEAALDSVIKALRSSVSAECKSGSVVVLDATNGEVLAMASRPNFSPNIFVGGISNDDWESLGSEENDYPLVNRAISGTYPAGSTIKPLTTFAALDDGIATPSSTYYCAGWWTGLGQASGKWCWQKTGHGTMTLQTGITYSCDVVFYEIGKGYYLASSNNDGMQEKFREYGLGSLEGIDLPGESAGRVPDAAWKYDYYSSFPEEDRQWKGGDYVNLSIGQGDLLVTPLQMACVYASIANGGDVWTPHVLKCVKSQTGTGSVMEYKPSVLRSCEESEAYRKLVEGGLVGVITEESEYQTKHFAGLPVSVAGKSGTAERSGHQPTGWFVVYAPADDPKYVIASALENATWGGYSAMYVVRDVLGAIYNAPDDELQVMAGITSGD</sequence>
<dbReference type="EC" id="3.4.16.4" evidence="17"/>
<evidence type="ECO:0000256" key="3">
    <source>
        <dbReference type="ARBA" id="ARBA00007171"/>
    </source>
</evidence>
<evidence type="ECO:0000256" key="8">
    <source>
        <dbReference type="ARBA" id="ARBA00022801"/>
    </source>
</evidence>